<gene>
    <name evidence="6" type="ORF">BJ508DRAFT_410787</name>
</gene>
<feature type="compositionally biased region" description="Acidic residues" evidence="4">
    <location>
        <begin position="670"/>
        <end position="685"/>
    </location>
</feature>
<dbReference type="Pfam" id="PF00005">
    <property type="entry name" value="ABC_tran"/>
    <property type="match status" value="2"/>
</dbReference>
<dbReference type="InterPro" id="IPR027417">
    <property type="entry name" value="P-loop_NTPase"/>
</dbReference>
<feature type="region of interest" description="Disordered" evidence="4">
    <location>
        <begin position="392"/>
        <end position="419"/>
    </location>
</feature>
<protein>
    <submittedName>
        <fullName evidence="6">P-loop containing nucleoside triphosphate hydrolase protein</fullName>
    </submittedName>
</protein>
<dbReference type="CDD" id="cd03221">
    <property type="entry name" value="ABCF_EF-3"/>
    <property type="match status" value="1"/>
</dbReference>
<feature type="domain" description="ABC transporter" evidence="5">
    <location>
        <begin position="45"/>
        <end position="373"/>
    </location>
</feature>
<evidence type="ECO:0000256" key="1">
    <source>
        <dbReference type="ARBA" id="ARBA00022737"/>
    </source>
</evidence>
<organism evidence="6 7">
    <name type="scientific">Ascobolus immersus RN42</name>
    <dbReference type="NCBI Taxonomy" id="1160509"/>
    <lineage>
        <taxon>Eukaryota</taxon>
        <taxon>Fungi</taxon>
        <taxon>Dikarya</taxon>
        <taxon>Ascomycota</taxon>
        <taxon>Pezizomycotina</taxon>
        <taxon>Pezizomycetes</taxon>
        <taxon>Pezizales</taxon>
        <taxon>Ascobolaceae</taxon>
        <taxon>Ascobolus</taxon>
    </lineage>
</organism>
<dbReference type="InterPro" id="IPR032781">
    <property type="entry name" value="ABC_tran_Xtn"/>
</dbReference>
<dbReference type="PANTHER" id="PTHR19211:SF135">
    <property type="entry name" value="ATPASE, PUTATIVE (AFU_ORTHOLOGUE AFUA_1G16440)-RELATED"/>
    <property type="match status" value="1"/>
</dbReference>
<keyword evidence="3" id="KW-0067">ATP-binding</keyword>
<dbReference type="InterPro" id="IPR003439">
    <property type="entry name" value="ABC_transporter-like_ATP-bd"/>
</dbReference>
<sequence>MALESTTILVSCKQTRLHIATPVYEELDIDGLNIAVTSASASEPGKAKGKGKAKSEGLELLNNATLKLKPGVHYGLIGKNGTGKTTLLRAIHEKLIPGIPYETRITALKQTAAGAIDETSSSSVLQAVIERSIAKDDIQRELAILQPAIDDHHDSFAALRAIRRVQHERLKTQLAEMDKDARLRSGSRGFAARKALVEFEKKVKAHEALIDEKEDGIDATVLKEETEAALQLTAELQDKLDPRRLSDLESKARKVLAGLGFAEKQFEQKVSSLSGGWNLRCSLATCLLQESDILILDEPTNFLDLLGILWLQRYLVNLRETASTTVLLVSHDRSFIDTVCEEVIILRDQSLTYFRGNFGAYEKDLRSRIKHLTKMSDALDKQKAAVQKTISQSIKAGKASGDDNKLRQAKSRQKKLDDRMGMNVSAKGTRFKLNRDLAGYHLSNRAEIEIPEEERGITMFIPPAPDLRFPGPLVSLENVSVQYKGHPTLALKDVSLVVHMADRVGIIGLNGAGKSTLIKALMEVFKPTRGSVTKHPRLRLGYYSQHAVEHLQTKGRNDTTLTALSLLTTEVAGELDEGEIRGLLGSLGLPGRLASDVPLEKLSGGQLVRVALARLLWKQPQLLVLDEITTHLDFYTVSALANALSGWNGAIILVSHDRYFVKKVIQGEVEDDEDEEEEGGSEDEEENKRRRVVYSMRDGVLKEESSGVDGFEAGLEKRINKLL</sequence>
<feature type="region of interest" description="Disordered" evidence="4">
    <location>
        <begin position="670"/>
        <end position="690"/>
    </location>
</feature>
<keyword evidence="1" id="KW-0677">Repeat</keyword>
<evidence type="ECO:0000313" key="6">
    <source>
        <dbReference type="EMBL" id="RPA87278.1"/>
    </source>
</evidence>
<evidence type="ECO:0000256" key="2">
    <source>
        <dbReference type="ARBA" id="ARBA00022741"/>
    </source>
</evidence>
<dbReference type="SUPFAM" id="SSF52540">
    <property type="entry name" value="P-loop containing nucleoside triphosphate hydrolases"/>
    <property type="match status" value="2"/>
</dbReference>
<dbReference type="Proteomes" id="UP000275078">
    <property type="component" value="Unassembled WGS sequence"/>
</dbReference>
<evidence type="ECO:0000256" key="3">
    <source>
        <dbReference type="ARBA" id="ARBA00022840"/>
    </source>
</evidence>
<dbReference type="Gene3D" id="3.40.50.300">
    <property type="entry name" value="P-loop containing nucleotide triphosphate hydrolases"/>
    <property type="match status" value="2"/>
</dbReference>
<dbReference type="GO" id="GO:0005524">
    <property type="term" value="F:ATP binding"/>
    <property type="evidence" value="ECO:0007669"/>
    <property type="project" value="UniProtKB-KW"/>
</dbReference>
<accession>A0A3N4IRA2</accession>
<dbReference type="FunFam" id="3.40.50.300:FF:000011">
    <property type="entry name" value="Putative ABC transporter ATP-binding component"/>
    <property type="match status" value="1"/>
</dbReference>
<proteinExistence type="predicted"/>
<keyword evidence="2" id="KW-0547">Nucleotide-binding</keyword>
<dbReference type="STRING" id="1160509.A0A3N4IRA2"/>
<keyword evidence="7" id="KW-1185">Reference proteome</keyword>
<dbReference type="Pfam" id="PF12848">
    <property type="entry name" value="ABC_tran_Xtn"/>
    <property type="match status" value="1"/>
</dbReference>
<dbReference type="InterPro" id="IPR003593">
    <property type="entry name" value="AAA+_ATPase"/>
</dbReference>
<dbReference type="InterPro" id="IPR050611">
    <property type="entry name" value="ABCF"/>
</dbReference>
<dbReference type="GO" id="GO:0016887">
    <property type="term" value="F:ATP hydrolysis activity"/>
    <property type="evidence" value="ECO:0007669"/>
    <property type="project" value="InterPro"/>
</dbReference>
<dbReference type="AlphaFoldDB" id="A0A3N4IRA2"/>
<evidence type="ECO:0000256" key="4">
    <source>
        <dbReference type="SAM" id="MobiDB-lite"/>
    </source>
</evidence>
<dbReference type="SMART" id="SM00382">
    <property type="entry name" value="AAA"/>
    <property type="match status" value="2"/>
</dbReference>
<evidence type="ECO:0000313" key="7">
    <source>
        <dbReference type="Proteomes" id="UP000275078"/>
    </source>
</evidence>
<dbReference type="InterPro" id="IPR017871">
    <property type="entry name" value="ABC_transporter-like_CS"/>
</dbReference>
<keyword evidence="6" id="KW-0378">Hydrolase</keyword>
<reference evidence="6 7" key="1">
    <citation type="journal article" date="2018" name="Nat. Ecol. Evol.">
        <title>Pezizomycetes genomes reveal the molecular basis of ectomycorrhizal truffle lifestyle.</title>
        <authorList>
            <person name="Murat C."/>
            <person name="Payen T."/>
            <person name="Noel B."/>
            <person name="Kuo A."/>
            <person name="Morin E."/>
            <person name="Chen J."/>
            <person name="Kohler A."/>
            <person name="Krizsan K."/>
            <person name="Balestrini R."/>
            <person name="Da Silva C."/>
            <person name="Montanini B."/>
            <person name="Hainaut M."/>
            <person name="Levati E."/>
            <person name="Barry K.W."/>
            <person name="Belfiori B."/>
            <person name="Cichocki N."/>
            <person name="Clum A."/>
            <person name="Dockter R.B."/>
            <person name="Fauchery L."/>
            <person name="Guy J."/>
            <person name="Iotti M."/>
            <person name="Le Tacon F."/>
            <person name="Lindquist E.A."/>
            <person name="Lipzen A."/>
            <person name="Malagnac F."/>
            <person name="Mello A."/>
            <person name="Molinier V."/>
            <person name="Miyauchi S."/>
            <person name="Poulain J."/>
            <person name="Riccioni C."/>
            <person name="Rubini A."/>
            <person name="Sitrit Y."/>
            <person name="Splivallo R."/>
            <person name="Traeger S."/>
            <person name="Wang M."/>
            <person name="Zifcakova L."/>
            <person name="Wipf D."/>
            <person name="Zambonelli A."/>
            <person name="Paolocci F."/>
            <person name="Nowrousian M."/>
            <person name="Ottonello S."/>
            <person name="Baldrian P."/>
            <person name="Spatafora J.W."/>
            <person name="Henrissat B."/>
            <person name="Nagy L.G."/>
            <person name="Aury J.M."/>
            <person name="Wincker P."/>
            <person name="Grigoriev I.V."/>
            <person name="Bonfante P."/>
            <person name="Martin F.M."/>
        </authorList>
    </citation>
    <scope>NUCLEOTIDE SEQUENCE [LARGE SCALE GENOMIC DNA]</scope>
    <source>
        <strain evidence="6 7">RN42</strain>
    </source>
</reference>
<dbReference type="EMBL" id="ML119647">
    <property type="protein sequence ID" value="RPA87278.1"/>
    <property type="molecule type" value="Genomic_DNA"/>
</dbReference>
<name>A0A3N4IRA2_ASCIM</name>
<dbReference type="PROSITE" id="PS00211">
    <property type="entry name" value="ABC_TRANSPORTER_1"/>
    <property type="match status" value="1"/>
</dbReference>
<dbReference type="PANTHER" id="PTHR19211">
    <property type="entry name" value="ATP-BINDING TRANSPORT PROTEIN-RELATED"/>
    <property type="match status" value="1"/>
</dbReference>
<dbReference type="FunFam" id="3.40.50.300:FF:003119">
    <property type="entry name" value="ABC ATPase, putative (AFU_orthologue AFUA_1G16440)"/>
    <property type="match status" value="1"/>
</dbReference>
<dbReference type="OrthoDB" id="2110130at2759"/>
<evidence type="ECO:0000259" key="5">
    <source>
        <dbReference type="PROSITE" id="PS50893"/>
    </source>
</evidence>
<feature type="domain" description="ABC transporter" evidence="5">
    <location>
        <begin position="474"/>
        <end position="698"/>
    </location>
</feature>
<dbReference type="PROSITE" id="PS50893">
    <property type="entry name" value="ABC_TRANSPORTER_2"/>
    <property type="match status" value="2"/>
</dbReference>